<dbReference type="FunFam" id="3.30.70.60:FF:000012">
    <property type="entry name" value="Translation elongation factor EF1B/ribosomal protein S6 family protein"/>
    <property type="match status" value="1"/>
</dbReference>
<dbReference type="InterPro" id="IPR000529">
    <property type="entry name" value="Ribosomal_bS6"/>
</dbReference>
<dbReference type="GO" id="GO:0006412">
    <property type="term" value="P:translation"/>
    <property type="evidence" value="ECO:0007669"/>
    <property type="project" value="InterPro"/>
</dbReference>
<dbReference type="SUPFAM" id="SSF54995">
    <property type="entry name" value="Ribosomal protein S6"/>
    <property type="match status" value="1"/>
</dbReference>
<proteinExistence type="evidence at transcript level"/>
<comment type="similarity">
    <text evidence="1">Belongs to the bacterial ribosomal protein bS6 family.</text>
</comment>
<dbReference type="PANTHER" id="PTHR21011">
    <property type="entry name" value="MITOCHONDRIAL 28S RIBOSOMAL PROTEIN S6"/>
    <property type="match status" value="1"/>
</dbReference>
<evidence type="ECO:0000256" key="2">
    <source>
        <dbReference type="SAM" id="MobiDB-lite"/>
    </source>
</evidence>
<reference evidence="3" key="1">
    <citation type="submission" date="2010-04" db="EMBL/GenBank/DDBJ databases">
        <authorList>
            <person name="Reid K.E."/>
            <person name="Liao N."/>
            <person name="Chan S."/>
            <person name="Docking R."/>
            <person name="Taylor G."/>
            <person name="Moore R."/>
            <person name="Mayo M."/>
            <person name="Munro S."/>
            <person name="King J."/>
            <person name="Yanchuk A."/>
            <person name="Holt R."/>
            <person name="Jones S."/>
            <person name="Marra M."/>
            <person name="Ritland C.E."/>
            <person name="Ritland K."/>
            <person name="Bohlmann J."/>
        </authorList>
    </citation>
    <scope>NUCLEOTIDE SEQUENCE</scope>
    <source>
        <tissue evidence="3">Bud</tissue>
    </source>
</reference>
<dbReference type="GO" id="GO:0005840">
    <property type="term" value="C:ribosome"/>
    <property type="evidence" value="ECO:0007669"/>
    <property type="project" value="InterPro"/>
</dbReference>
<dbReference type="PANTHER" id="PTHR21011:SF1">
    <property type="entry name" value="SMALL RIBOSOMAL SUBUNIT PROTEIN BS6M"/>
    <property type="match status" value="1"/>
</dbReference>
<evidence type="ECO:0008006" key="4">
    <source>
        <dbReference type="Google" id="ProtNLM"/>
    </source>
</evidence>
<dbReference type="Pfam" id="PF01250">
    <property type="entry name" value="Ribosomal_S6"/>
    <property type="match status" value="1"/>
</dbReference>
<dbReference type="GO" id="GO:0005737">
    <property type="term" value="C:cytoplasm"/>
    <property type="evidence" value="ECO:0007669"/>
    <property type="project" value="UniProtKB-ARBA"/>
</dbReference>
<name>D5ADT1_PICSI</name>
<feature type="compositionally biased region" description="Acidic residues" evidence="2">
    <location>
        <begin position="129"/>
        <end position="144"/>
    </location>
</feature>
<dbReference type="OMA" id="NKFANSD"/>
<dbReference type="GO" id="GO:0003735">
    <property type="term" value="F:structural constituent of ribosome"/>
    <property type="evidence" value="ECO:0007669"/>
    <property type="project" value="InterPro"/>
</dbReference>
<evidence type="ECO:0000313" key="3">
    <source>
        <dbReference type="EMBL" id="ADE77700.1"/>
    </source>
</evidence>
<evidence type="ECO:0000256" key="1">
    <source>
        <dbReference type="ARBA" id="ARBA00009512"/>
    </source>
</evidence>
<dbReference type="InterPro" id="IPR014717">
    <property type="entry name" value="Transl_elong_EF1B/ribsomal_bS6"/>
</dbReference>
<dbReference type="AlphaFoldDB" id="D5ADT1"/>
<dbReference type="GO" id="GO:0070181">
    <property type="term" value="F:small ribosomal subunit rRNA binding"/>
    <property type="evidence" value="ECO:0007669"/>
    <property type="project" value="TreeGrafter"/>
</dbReference>
<organism evidence="3">
    <name type="scientific">Picea sitchensis</name>
    <name type="common">Sitka spruce</name>
    <name type="synonym">Pinus sitchensis</name>
    <dbReference type="NCBI Taxonomy" id="3332"/>
    <lineage>
        <taxon>Eukaryota</taxon>
        <taxon>Viridiplantae</taxon>
        <taxon>Streptophyta</taxon>
        <taxon>Embryophyta</taxon>
        <taxon>Tracheophyta</taxon>
        <taxon>Spermatophyta</taxon>
        <taxon>Pinopsida</taxon>
        <taxon>Pinidae</taxon>
        <taxon>Conifers I</taxon>
        <taxon>Pinales</taxon>
        <taxon>Pinaceae</taxon>
        <taxon>Picea</taxon>
    </lineage>
</organism>
<dbReference type="Gene3D" id="3.30.70.60">
    <property type="match status" value="1"/>
</dbReference>
<protein>
    <recommendedName>
        <fullName evidence="4">Ribosomal protein S6</fullName>
    </recommendedName>
</protein>
<dbReference type="EMBL" id="BT124451">
    <property type="protein sequence ID" value="ADE77700.1"/>
    <property type="molecule type" value="mRNA"/>
</dbReference>
<accession>D5ADT1</accession>
<sequence>MPLYDCMLLLKPKVERTAIIELVARLGRRVHSLNGVVTDIKSFGKVYLGYGIKKLDGRFYQGQMMQMTMMVTPKFPKELEYLNKDDRLLRWLLVKYRDTSYGLEFVNESDSKGSFYNKFANSDLFEDDEVDDDDEEYELEESVNDESKQENTDVSQKN</sequence>
<feature type="region of interest" description="Disordered" evidence="2">
    <location>
        <begin position="129"/>
        <end position="158"/>
    </location>
</feature>
<dbReference type="InterPro" id="IPR035980">
    <property type="entry name" value="Ribosomal_bS6_sf"/>
</dbReference>